<evidence type="ECO:0000313" key="5">
    <source>
        <dbReference type="Proteomes" id="UP000681075"/>
    </source>
</evidence>
<evidence type="ECO:0000313" key="4">
    <source>
        <dbReference type="EMBL" id="GIL40880.1"/>
    </source>
</evidence>
<dbReference type="Gene3D" id="3.60.15.10">
    <property type="entry name" value="Ribonuclease Z/Hydroxyacylglutathione hydrolase-like"/>
    <property type="match status" value="1"/>
</dbReference>
<dbReference type="PROSITE" id="PS51318">
    <property type="entry name" value="TAT"/>
    <property type="match status" value="1"/>
</dbReference>
<reference evidence="4" key="1">
    <citation type="submission" date="2021-02" db="EMBL/GenBank/DDBJ databases">
        <title>Genome sequence of Rhodospirillales sp. strain TMPK1 isolated from soil.</title>
        <authorList>
            <person name="Nakai R."/>
            <person name="Kusada H."/>
            <person name="Tamaki H."/>
        </authorList>
    </citation>
    <scope>NUCLEOTIDE SEQUENCE</scope>
    <source>
        <strain evidence="4">TMPK1</strain>
    </source>
</reference>
<accession>A0A8S8XJH5</accession>
<name>A0A8S8XJH5_9PROT</name>
<dbReference type="PANTHER" id="PTHR42951:SF4">
    <property type="entry name" value="ACYL-COENZYME A THIOESTERASE MBLAC2"/>
    <property type="match status" value="1"/>
</dbReference>
<dbReference type="InterPro" id="IPR050855">
    <property type="entry name" value="NDM-1-like"/>
</dbReference>
<dbReference type="RefSeq" id="WP_420244118.1">
    <property type="nucleotide sequence ID" value="NZ_BOPV01000001.1"/>
</dbReference>
<comment type="similarity">
    <text evidence="1">Belongs to the metallo-beta-lactamase superfamily. Class-B beta-lactamase family.</text>
</comment>
<dbReference type="PANTHER" id="PTHR42951">
    <property type="entry name" value="METALLO-BETA-LACTAMASE DOMAIN-CONTAINING"/>
    <property type="match status" value="1"/>
</dbReference>
<feature type="chain" id="PRO_5035924902" description="Metallo-beta-lactamase domain-containing protein" evidence="2">
    <location>
        <begin position="33"/>
        <end position="333"/>
    </location>
</feature>
<dbReference type="InterPro" id="IPR036866">
    <property type="entry name" value="RibonucZ/Hydroxyglut_hydro"/>
</dbReference>
<dbReference type="InterPro" id="IPR006311">
    <property type="entry name" value="TAT_signal"/>
</dbReference>
<evidence type="ECO:0000256" key="1">
    <source>
        <dbReference type="ARBA" id="ARBA00005250"/>
    </source>
</evidence>
<dbReference type="CDD" id="cd16282">
    <property type="entry name" value="metallo-hydrolase-like_MBL-fold"/>
    <property type="match status" value="1"/>
</dbReference>
<dbReference type="Pfam" id="PF00753">
    <property type="entry name" value="Lactamase_B"/>
    <property type="match status" value="1"/>
</dbReference>
<comment type="caution">
    <text evidence="4">The sequence shown here is derived from an EMBL/GenBank/DDBJ whole genome shotgun (WGS) entry which is preliminary data.</text>
</comment>
<proteinExistence type="inferred from homology"/>
<dbReference type="Proteomes" id="UP000681075">
    <property type="component" value="Unassembled WGS sequence"/>
</dbReference>
<feature type="signal peptide" evidence="2">
    <location>
        <begin position="1"/>
        <end position="32"/>
    </location>
</feature>
<protein>
    <recommendedName>
        <fullName evidence="3">Metallo-beta-lactamase domain-containing protein</fullName>
    </recommendedName>
</protein>
<dbReference type="SUPFAM" id="SSF56281">
    <property type="entry name" value="Metallo-hydrolase/oxidoreductase"/>
    <property type="match status" value="1"/>
</dbReference>
<dbReference type="EMBL" id="BOPV01000001">
    <property type="protein sequence ID" value="GIL40880.1"/>
    <property type="molecule type" value="Genomic_DNA"/>
</dbReference>
<dbReference type="InterPro" id="IPR001279">
    <property type="entry name" value="Metallo-B-lactamas"/>
</dbReference>
<dbReference type="GO" id="GO:0017001">
    <property type="term" value="P:antibiotic catabolic process"/>
    <property type="evidence" value="ECO:0007669"/>
    <property type="project" value="UniProtKB-ARBA"/>
</dbReference>
<organism evidence="4 5">
    <name type="scientific">Roseiterribacter gracilis</name>
    <dbReference type="NCBI Taxonomy" id="2812848"/>
    <lineage>
        <taxon>Bacteria</taxon>
        <taxon>Pseudomonadati</taxon>
        <taxon>Pseudomonadota</taxon>
        <taxon>Alphaproteobacteria</taxon>
        <taxon>Rhodospirillales</taxon>
        <taxon>Roseiterribacteraceae</taxon>
        <taxon>Roseiterribacter</taxon>
    </lineage>
</organism>
<keyword evidence="5" id="KW-1185">Reference proteome</keyword>
<keyword evidence="2" id="KW-0732">Signal</keyword>
<evidence type="ECO:0000259" key="3">
    <source>
        <dbReference type="SMART" id="SM00849"/>
    </source>
</evidence>
<feature type="domain" description="Metallo-beta-lactamase" evidence="3">
    <location>
        <begin position="81"/>
        <end position="265"/>
    </location>
</feature>
<dbReference type="SMART" id="SM00849">
    <property type="entry name" value="Lactamase_B"/>
    <property type="match status" value="1"/>
</dbReference>
<dbReference type="AlphaFoldDB" id="A0A8S8XJH5"/>
<sequence>MSHHQHDEFCRDRRGLLSCGAYLLAAFGTASAATRRAFAAPGDADPAAVASFARLERVADGVWAVISTPYSPTGERERTTLSNGGIVAGRDAVLVIEGFNTPEGAAWLSDQALRLTGRRPTHVAVTHYHFDHVGGLSGYAQGAASPEIVTTERTRSLMLERYLSLDDGRPLRKAKQRIALPTLVLPPDRDGAELDLGGRKARLRPVSGHTDSDLIIEIDDPHVVFAGDLVWNGLFPNYVDAEPVSLRKSVQVALGDSRAAVVPGHGNMLSLSQRRDYVAVLDLVERAARDAHRAGKTVQEAAASFAVPDSLGTWRMFSPNYYEVAIGAWYRVL</sequence>
<evidence type="ECO:0000256" key="2">
    <source>
        <dbReference type="SAM" id="SignalP"/>
    </source>
</evidence>
<gene>
    <name evidence="4" type="ORF">TMPK1_31170</name>
</gene>